<dbReference type="EMBL" id="ANAG01000005">
    <property type="protein sequence ID" value="EKW99509.1"/>
    <property type="molecule type" value="Genomic_DNA"/>
</dbReference>
<proteinExistence type="predicted"/>
<keyword evidence="1" id="KW-1133">Transmembrane helix</keyword>
<feature type="transmembrane region" description="Helical" evidence="1">
    <location>
        <begin position="14"/>
        <end position="33"/>
    </location>
</feature>
<evidence type="ECO:0000313" key="3">
    <source>
        <dbReference type="Proteomes" id="UP000011912"/>
    </source>
</evidence>
<dbReference type="RefSeq" id="WP_009551744.1">
    <property type="nucleotide sequence ID" value="NZ_ANAG01000005.1"/>
</dbReference>
<comment type="caution">
    <text evidence="2">The sequence shown here is derived from an EMBL/GenBank/DDBJ whole genome shotgun (WGS) entry which is preliminary data.</text>
</comment>
<protein>
    <submittedName>
        <fullName evidence="2">Uncharacterized protein</fullName>
    </submittedName>
</protein>
<dbReference type="PATRIC" id="fig|1227363.6.peg.297"/>
<name>M5J822_9LACO</name>
<dbReference type="Proteomes" id="UP000011912">
    <property type="component" value="Unassembled WGS sequence"/>
</dbReference>
<reference evidence="2 3" key="1">
    <citation type="journal article" date="2013" name="Genome Announc.">
        <title>Genome Sequence of Lactobacillus saerimneri 30a (Formerly Lactobacillus sp. Strain 30a), a Reference Lactic Acid Bacterium Strain Producing Biogenic Amines.</title>
        <authorList>
            <person name="Romano A."/>
            <person name="Trip H."/>
            <person name="Campbell-Sills H."/>
            <person name="Bouchez O."/>
            <person name="Sherman D."/>
            <person name="Lolkema J.S."/>
            <person name="Lucas P.M."/>
        </authorList>
    </citation>
    <scope>NUCLEOTIDE SEQUENCE [LARGE SCALE GENOMIC DNA]</scope>
    <source>
        <strain evidence="2 3">30a</strain>
    </source>
</reference>
<accession>M5J822</accession>
<keyword evidence="1" id="KW-0812">Transmembrane</keyword>
<organism evidence="2 3">
    <name type="scientific">Ligilactobacillus saerimneri 30a</name>
    <dbReference type="NCBI Taxonomy" id="1227363"/>
    <lineage>
        <taxon>Bacteria</taxon>
        <taxon>Bacillati</taxon>
        <taxon>Bacillota</taxon>
        <taxon>Bacilli</taxon>
        <taxon>Lactobacillales</taxon>
        <taxon>Lactobacillaceae</taxon>
        <taxon>Ligilactobacillus</taxon>
    </lineage>
</organism>
<feature type="transmembrane region" description="Helical" evidence="1">
    <location>
        <begin position="39"/>
        <end position="64"/>
    </location>
</feature>
<gene>
    <name evidence="2" type="ORF">D271_01522</name>
</gene>
<dbReference type="STRING" id="1227363.D271_01522"/>
<sequence>MKLYKPKKGDGKQAVLIVFTMLLFLVLGMYLAAEGLPSPSALIITFFLISGLISIIGGVFGWIFKF</sequence>
<keyword evidence="3" id="KW-1185">Reference proteome</keyword>
<dbReference type="AlphaFoldDB" id="M5J822"/>
<keyword evidence="1" id="KW-0472">Membrane</keyword>
<evidence type="ECO:0000313" key="2">
    <source>
        <dbReference type="EMBL" id="EKW99509.1"/>
    </source>
</evidence>
<evidence type="ECO:0000256" key="1">
    <source>
        <dbReference type="SAM" id="Phobius"/>
    </source>
</evidence>
<dbReference type="GeneID" id="89599828"/>